<dbReference type="InterPro" id="IPR025269">
    <property type="entry name" value="SAM-like_dom"/>
</dbReference>
<dbReference type="EMBL" id="BMKP01000016">
    <property type="protein sequence ID" value="GGF30063.1"/>
    <property type="molecule type" value="Genomic_DNA"/>
</dbReference>
<dbReference type="Gene3D" id="1.10.443.10">
    <property type="entry name" value="Intergrase catalytic core"/>
    <property type="match status" value="1"/>
</dbReference>
<dbReference type="InterPro" id="IPR013762">
    <property type="entry name" value="Integrase-like_cat_sf"/>
</dbReference>
<name>A0ABQ1UZ99_9FLAO</name>
<keyword evidence="1" id="KW-0233">DNA recombination</keyword>
<reference evidence="4" key="1">
    <citation type="journal article" date="2019" name="Int. J. Syst. Evol. Microbiol.">
        <title>The Global Catalogue of Microorganisms (GCM) 10K type strain sequencing project: providing services to taxonomists for standard genome sequencing and annotation.</title>
        <authorList>
            <consortium name="The Broad Institute Genomics Platform"/>
            <consortium name="The Broad Institute Genome Sequencing Center for Infectious Disease"/>
            <person name="Wu L."/>
            <person name="Ma J."/>
        </authorList>
    </citation>
    <scope>NUCLEOTIDE SEQUENCE [LARGE SCALE GENOMIC DNA]</scope>
    <source>
        <strain evidence="4">CGMCC 1.16060</strain>
    </source>
</reference>
<proteinExistence type="predicted"/>
<evidence type="ECO:0000256" key="1">
    <source>
        <dbReference type="ARBA" id="ARBA00023172"/>
    </source>
</evidence>
<dbReference type="Pfam" id="PF13102">
    <property type="entry name" value="Phage_int_SAM_5"/>
    <property type="match status" value="1"/>
</dbReference>
<evidence type="ECO:0000259" key="2">
    <source>
        <dbReference type="Pfam" id="PF13102"/>
    </source>
</evidence>
<evidence type="ECO:0000313" key="4">
    <source>
        <dbReference type="Proteomes" id="UP000655016"/>
    </source>
</evidence>
<organism evidence="3 4">
    <name type="scientific">Flavobacterium limi</name>
    <dbReference type="NCBI Taxonomy" id="2045105"/>
    <lineage>
        <taxon>Bacteria</taxon>
        <taxon>Pseudomonadati</taxon>
        <taxon>Bacteroidota</taxon>
        <taxon>Flavobacteriia</taxon>
        <taxon>Flavobacteriales</taxon>
        <taxon>Flavobacteriaceae</taxon>
        <taxon>Flavobacterium</taxon>
    </lineage>
</organism>
<accession>A0ABQ1UZ99</accession>
<sequence length="526" mass="61923">MSFKIVLNRKNKSDSYGILGIQDISNNVKFKKSLNIKVSVEDFKHFNKDTNQFSKDLSNYKDLNSKIFSEIIKSNYKKKETVKFKKNKAKQVTLSIPSDSNDIISDSDSDSDPDFIDYFKQRIQAKRTFSHRESCNNVRNKFERFLKYEGKETVKFSEITPTLIEAFYNFCIDIPDPNRTMTVNGFKNYLKILKKVVSDAETSGFYNLPRDPFSLIKGLVRDPTDKKGLSADQFQRLLKLDLYDSKLILARDIFSFALLSNGMRFNDAIFIRYGMFKNCLFSYKMSKTKYESSIQISFKMALKLLEIIAIDGGKNIYEDYLNKQSWEGISLIPGEKNQKLTYQQICNIIELNSLKINELREEDLERDELIEYKGYIFSKYKSIQHYIDAKENLIYQANDELIIYVQNLIDKKNPNDFIFLDRFNKNQVKYFKHYNAKRIMTEIETKKYRGLRNDYNLRLKKIENIYNDSLPQHIEKHKNVIKLSAHISRHSFAKILVDANINVYLISHALVHRNLSTTQKLHRKIF</sequence>
<comment type="caution">
    <text evidence="3">The sequence shown here is derived from an EMBL/GenBank/DDBJ whole genome shotgun (WGS) entry which is preliminary data.</text>
</comment>
<evidence type="ECO:0000313" key="3">
    <source>
        <dbReference type="EMBL" id="GGF30063.1"/>
    </source>
</evidence>
<protein>
    <recommendedName>
        <fullName evidence="2">Phage integrase SAM-like domain-containing protein</fullName>
    </recommendedName>
</protein>
<dbReference type="InterPro" id="IPR011010">
    <property type="entry name" value="DNA_brk_join_enz"/>
</dbReference>
<gene>
    <name evidence="3" type="ORF">GCM10011518_44140</name>
</gene>
<keyword evidence="4" id="KW-1185">Reference proteome</keyword>
<feature type="domain" description="Phage integrase SAM-like" evidence="2">
    <location>
        <begin position="114"/>
        <end position="205"/>
    </location>
</feature>
<dbReference type="Proteomes" id="UP000655016">
    <property type="component" value="Unassembled WGS sequence"/>
</dbReference>
<dbReference type="RefSeq" id="WP_163396716.1">
    <property type="nucleotide sequence ID" value="NZ_BMKP01000016.1"/>
</dbReference>
<dbReference type="SUPFAM" id="SSF56349">
    <property type="entry name" value="DNA breaking-rejoining enzymes"/>
    <property type="match status" value="2"/>
</dbReference>